<evidence type="ECO:0000313" key="5">
    <source>
        <dbReference type="EMBL" id="CCH19736.1"/>
    </source>
</evidence>
<dbReference type="PANTHER" id="PTHR35807">
    <property type="entry name" value="TRANSCRIPTIONAL REGULATOR REDD-RELATED"/>
    <property type="match status" value="1"/>
</dbReference>
<keyword evidence="6" id="KW-1185">Reference proteome</keyword>
<dbReference type="GO" id="GO:0003677">
    <property type="term" value="F:DNA binding"/>
    <property type="evidence" value="ECO:0007669"/>
    <property type="project" value="UniProtKB-UniRule"/>
</dbReference>
<evidence type="ECO:0000256" key="1">
    <source>
        <dbReference type="ARBA" id="ARBA00023125"/>
    </source>
</evidence>
<dbReference type="InterPro" id="IPR016032">
    <property type="entry name" value="Sig_transdc_resp-reg_C-effctor"/>
</dbReference>
<dbReference type="Pfam" id="PF00486">
    <property type="entry name" value="Trans_reg_C"/>
    <property type="match status" value="1"/>
</dbReference>
<dbReference type="STRING" id="1150864.MILUP08_44611"/>
<dbReference type="GO" id="GO:0000160">
    <property type="term" value="P:phosphorelay signal transduction system"/>
    <property type="evidence" value="ECO:0007669"/>
    <property type="project" value="InterPro"/>
</dbReference>
<dbReference type="InterPro" id="IPR001867">
    <property type="entry name" value="OmpR/PhoB-type_DNA-bd"/>
</dbReference>
<dbReference type="PROSITE" id="PS51755">
    <property type="entry name" value="OMPR_PHOB"/>
    <property type="match status" value="1"/>
</dbReference>
<dbReference type="InterPro" id="IPR051677">
    <property type="entry name" value="AfsR-DnrI-RedD_regulator"/>
</dbReference>
<reference evidence="5 6" key="1">
    <citation type="journal article" date="2012" name="J. Bacteriol.">
        <title>Genome Sequence of Micromonospora lupini Lupac 08, Isolated from Root Nodules of Lupinus angustifolius.</title>
        <authorList>
            <person name="Alonso-Vega P."/>
            <person name="Normand P."/>
            <person name="Bacigalupe R."/>
            <person name="Pujic P."/>
            <person name="Lajus A."/>
            <person name="Vallenet D."/>
            <person name="Carro L."/>
            <person name="Coll P."/>
            <person name="Trujillo M.E."/>
        </authorList>
    </citation>
    <scope>NUCLEOTIDE SEQUENCE [LARGE SCALE GENOMIC DNA]</scope>
    <source>
        <strain evidence="5 6">Lupac 08</strain>
    </source>
</reference>
<dbReference type="AlphaFoldDB" id="I0L7D9"/>
<proteinExistence type="predicted"/>
<dbReference type="InterPro" id="IPR036388">
    <property type="entry name" value="WH-like_DNA-bd_sf"/>
</dbReference>
<dbReference type="GO" id="GO:0006355">
    <property type="term" value="P:regulation of DNA-templated transcription"/>
    <property type="evidence" value="ECO:0007669"/>
    <property type="project" value="InterPro"/>
</dbReference>
<name>I0L7D9_9ACTN</name>
<organism evidence="5 6">
    <name type="scientific">Micromonospora lupini str. Lupac 08</name>
    <dbReference type="NCBI Taxonomy" id="1150864"/>
    <lineage>
        <taxon>Bacteria</taxon>
        <taxon>Bacillati</taxon>
        <taxon>Actinomycetota</taxon>
        <taxon>Actinomycetes</taxon>
        <taxon>Micromonosporales</taxon>
        <taxon>Micromonosporaceae</taxon>
        <taxon>Micromonospora</taxon>
    </lineage>
</organism>
<dbReference type="RefSeq" id="WP_007462121.1">
    <property type="nucleotide sequence ID" value="NZ_HF570108.1"/>
</dbReference>
<evidence type="ECO:0000313" key="6">
    <source>
        <dbReference type="Proteomes" id="UP000003448"/>
    </source>
</evidence>
<evidence type="ECO:0000259" key="4">
    <source>
        <dbReference type="PROSITE" id="PS51755"/>
    </source>
</evidence>
<evidence type="ECO:0000256" key="2">
    <source>
        <dbReference type="PROSITE-ProRule" id="PRU01091"/>
    </source>
</evidence>
<dbReference type="PANTHER" id="PTHR35807:SF1">
    <property type="entry name" value="TRANSCRIPTIONAL REGULATOR REDD"/>
    <property type="match status" value="1"/>
</dbReference>
<keyword evidence="1 2" id="KW-0238">DNA-binding</keyword>
<feature type="compositionally biased region" description="Basic residues" evidence="3">
    <location>
        <begin position="163"/>
        <end position="173"/>
    </location>
</feature>
<feature type="DNA-binding region" description="OmpR/PhoB-type" evidence="2">
    <location>
        <begin position="1"/>
        <end position="100"/>
    </location>
</feature>
<gene>
    <name evidence="5" type="ORF">MILUP08_44611</name>
</gene>
<feature type="region of interest" description="Disordered" evidence="3">
    <location>
        <begin position="116"/>
        <end position="173"/>
    </location>
</feature>
<dbReference type="Gene3D" id="1.10.10.10">
    <property type="entry name" value="Winged helix-like DNA-binding domain superfamily/Winged helix DNA-binding domain"/>
    <property type="match status" value="1"/>
</dbReference>
<dbReference type="SMART" id="SM00862">
    <property type="entry name" value="Trans_reg_C"/>
    <property type="match status" value="1"/>
</dbReference>
<evidence type="ECO:0000256" key="3">
    <source>
        <dbReference type="SAM" id="MobiDB-lite"/>
    </source>
</evidence>
<dbReference type="SUPFAM" id="SSF46894">
    <property type="entry name" value="C-terminal effector domain of the bipartite response regulators"/>
    <property type="match status" value="1"/>
</dbReference>
<sequence>MTDFRLLGALDVTVDGVRVPVRAPKQRALLVTLLLRANDEVPMDELYWRLWDQRPPAAPAAALHVHVARLRAVLGDRSGTAGREGRPRVRSLGGGYLLQTPPETVDLFRFRNAAQEPCGPGSPAIRQANSDTYGQPWESGATTRPRGRRSPRSPSFPPSPPKPVRHCSRNGCG</sequence>
<accession>I0L7D9</accession>
<dbReference type="EMBL" id="CAIE01000036">
    <property type="protein sequence ID" value="CCH19736.1"/>
    <property type="molecule type" value="Genomic_DNA"/>
</dbReference>
<dbReference type="eggNOG" id="COG3629">
    <property type="taxonomic scope" value="Bacteria"/>
</dbReference>
<dbReference type="Proteomes" id="UP000003448">
    <property type="component" value="Unassembled WGS sequence"/>
</dbReference>
<protein>
    <recommendedName>
        <fullName evidence="4">OmpR/PhoB-type domain-containing protein</fullName>
    </recommendedName>
</protein>
<feature type="domain" description="OmpR/PhoB-type" evidence="4">
    <location>
        <begin position="1"/>
        <end position="100"/>
    </location>
</feature>